<feature type="compositionally biased region" description="Low complexity" evidence="1">
    <location>
        <begin position="107"/>
        <end position="116"/>
    </location>
</feature>
<feature type="region of interest" description="Disordered" evidence="1">
    <location>
        <begin position="696"/>
        <end position="725"/>
    </location>
</feature>
<feature type="compositionally biased region" description="Low complexity" evidence="1">
    <location>
        <begin position="77"/>
        <end position="99"/>
    </location>
</feature>
<feature type="compositionally biased region" description="Polar residues" evidence="1">
    <location>
        <begin position="525"/>
        <end position="537"/>
    </location>
</feature>
<organism evidence="2 3">
    <name type="scientific">Podospora aff. communis PSN243</name>
    <dbReference type="NCBI Taxonomy" id="3040156"/>
    <lineage>
        <taxon>Eukaryota</taxon>
        <taxon>Fungi</taxon>
        <taxon>Dikarya</taxon>
        <taxon>Ascomycota</taxon>
        <taxon>Pezizomycotina</taxon>
        <taxon>Sordariomycetes</taxon>
        <taxon>Sordariomycetidae</taxon>
        <taxon>Sordariales</taxon>
        <taxon>Podosporaceae</taxon>
        <taxon>Podospora</taxon>
    </lineage>
</organism>
<feature type="compositionally biased region" description="Polar residues" evidence="1">
    <location>
        <begin position="379"/>
        <end position="391"/>
    </location>
</feature>
<name>A0AAV9GQ37_9PEZI</name>
<reference evidence="2" key="2">
    <citation type="submission" date="2023-05" db="EMBL/GenBank/DDBJ databases">
        <authorList>
            <consortium name="Lawrence Berkeley National Laboratory"/>
            <person name="Steindorff A."/>
            <person name="Hensen N."/>
            <person name="Bonometti L."/>
            <person name="Westerberg I."/>
            <person name="Brannstrom I.O."/>
            <person name="Guillou S."/>
            <person name="Cros-Aarteil S."/>
            <person name="Calhoun S."/>
            <person name="Haridas S."/>
            <person name="Kuo A."/>
            <person name="Mondo S."/>
            <person name="Pangilinan J."/>
            <person name="Riley R."/>
            <person name="Labutti K."/>
            <person name="Andreopoulos B."/>
            <person name="Lipzen A."/>
            <person name="Chen C."/>
            <person name="Yanf M."/>
            <person name="Daum C."/>
            <person name="Ng V."/>
            <person name="Clum A."/>
            <person name="Ohm R."/>
            <person name="Martin F."/>
            <person name="Silar P."/>
            <person name="Natvig D."/>
            <person name="Lalanne C."/>
            <person name="Gautier V."/>
            <person name="Ament-Velasquez S.L."/>
            <person name="Kruys A."/>
            <person name="Hutchinson M.I."/>
            <person name="Powell A.J."/>
            <person name="Barry K."/>
            <person name="Miller A.N."/>
            <person name="Grigoriev I.V."/>
            <person name="Debuchy R."/>
            <person name="Gladieux P."/>
            <person name="Thoren M.H."/>
            <person name="Johannesson H."/>
        </authorList>
    </citation>
    <scope>NUCLEOTIDE SEQUENCE</scope>
    <source>
        <strain evidence="2">PSN243</strain>
    </source>
</reference>
<feature type="compositionally biased region" description="Pro residues" evidence="1">
    <location>
        <begin position="488"/>
        <end position="500"/>
    </location>
</feature>
<gene>
    <name evidence="2" type="ORF">QBC34DRAFT_81525</name>
</gene>
<feature type="region of interest" description="Disordered" evidence="1">
    <location>
        <begin position="365"/>
        <end position="391"/>
    </location>
</feature>
<sequence>MSMSNHTFRSRNTRTQTDVPPPLQIVKRPDSGWSQKSRSSRRYSSESASSDASVRSAPEPPGGDFPLSVPKRRGNNSAATTPRSIPAARARPRRSAANTDPLDTETETVVQQQQRQLSDRQHVPLCAPWRRPFGVTPQASVRRRAQPSPDPYVSAQGYARLDYSQLRNSKSMLHLTASPSQNYSSIAEEPIAPSDSYSSCDSFQERSVSGSPRILVPQIVVTPGTKVLDDGINDLWAAVQLSAEARWVDPTYRPPNDDDSRASQPDDFQHGCLYDVSIEVLPTVHSKVVEVLDDRTSSAKTTLYPGSRLLILAHVQLSSPVMLGYRTRRHVRQSSDDLIQDLEHALGTTTTEYLHIRITYRHSGFPTQAPAPDSVPGDSESNPASSTDTMSIDTKLETVARATIKRYNSASPWSMQPAQLENPPLYEIIAAHWGADSARQIMHRITSHSRPLPPLPRNPHPFTHGRRTPTPTIAERISEETVRSPDHLPAPPPTRAPPSIPKRQTSLNRTSIPQYDGIKAPQDQEAPNTFSSDSASSIEDYDSETDPARKIWTQMRRASITSSDSGGTPTYHLTRVKKVQSSTTMIPQPTPSSTQREVAVAVRRLPQDEEAAEIATPSRKFGSVSTMRGRGSRADVIGRGADGQTARMLRGATSMANLRGDGVGGVGPAGFAVGMGLGAGGRLMAGAEGGLSTRSYGNGNTGAKGGKKERDVGNGKWGWSGWWQS</sequence>
<evidence type="ECO:0000256" key="1">
    <source>
        <dbReference type="SAM" id="MobiDB-lite"/>
    </source>
</evidence>
<feature type="compositionally biased region" description="Polar residues" evidence="1">
    <location>
        <begin position="502"/>
        <end position="513"/>
    </location>
</feature>
<proteinExistence type="predicted"/>
<comment type="caution">
    <text evidence="2">The sequence shown here is derived from an EMBL/GenBank/DDBJ whole genome shotgun (WGS) entry which is preliminary data.</text>
</comment>
<evidence type="ECO:0000313" key="3">
    <source>
        <dbReference type="Proteomes" id="UP001321760"/>
    </source>
</evidence>
<accession>A0AAV9GQ37</accession>
<dbReference type="AlphaFoldDB" id="A0AAV9GQ37"/>
<feature type="region of interest" description="Disordered" evidence="1">
    <location>
        <begin position="446"/>
        <end position="545"/>
    </location>
</feature>
<feature type="region of interest" description="Disordered" evidence="1">
    <location>
        <begin position="1"/>
        <end position="119"/>
    </location>
</feature>
<dbReference type="EMBL" id="MU865934">
    <property type="protein sequence ID" value="KAK4450084.1"/>
    <property type="molecule type" value="Genomic_DNA"/>
</dbReference>
<reference evidence="2" key="1">
    <citation type="journal article" date="2023" name="Mol. Phylogenet. Evol.">
        <title>Genome-scale phylogeny and comparative genomics of the fungal order Sordariales.</title>
        <authorList>
            <person name="Hensen N."/>
            <person name="Bonometti L."/>
            <person name="Westerberg I."/>
            <person name="Brannstrom I.O."/>
            <person name="Guillou S."/>
            <person name="Cros-Aarteil S."/>
            <person name="Calhoun S."/>
            <person name="Haridas S."/>
            <person name="Kuo A."/>
            <person name="Mondo S."/>
            <person name="Pangilinan J."/>
            <person name="Riley R."/>
            <person name="LaButti K."/>
            <person name="Andreopoulos B."/>
            <person name="Lipzen A."/>
            <person name="Chen C."/>
            <person name="Yan M."/>
            <person name="Daum C."/>
            <person name="Ng V."/>
            <person name="Clum A."/>
            <person name="Steindorff A."/>
            <person name="Ohm R.A."/>
            <person name="Martin F."/>
            <person name="Silar P."/>
            <person name="Natvig D.O."/>
            <person name="Lalanne C."/>
            <person name="Gautier V."/>
            <person name="Ament-Velasquez S.L."/>
            <person name="Kruys A."/>
            <person name="Hutchinson M.I."/>
            <person name="Powell A.J."/>
            <person name="Barry K."/>
            <person name="Miller A.N."/>
            <person name="Grigoriev I.V."/>
            <person name="Debuchy R."/>
            <person name="Gladieux P."/>
            <person name="Hiltunen Thoren M."/>
            <person name="Johannesson H."/>
        </authorList>
    </citation>
    <scope>NUCLEOTIDE SEQUENCE</scope>
    <source>
        <strain evidence="2">PSN243</strain>
    </source>
</reference>
<feature type="compositionally biased region" description="Low complexity" evidence="1">
    <location>
        <begin position="45"/>
        <end position="57"/>
    </location>
</feature>
<protein>
    <submittedName>
        <fullName evidence="2">Uncharacterized protein</fullName>
    </submittedName>
</protein>
<keyword evidence="3" id="KW-1185">Reference proteome</keyword>
<evidence type="ECO:0000313" key="2">
    <source>
        <dbReference type="EMBL" id="KAK4450084.1"/>
    </source>
</evidence>
<feature type="compositionally biased region" description="Basic and acidic residues" evidence="1">
    <location>
        <begin position="476"/>
        <end position="486"/>
    </location>
</feature>
<dbReference type="Proteomes" id="UP001321760">
    <property type="component" value="Unassembled WGS sequence"/>
</dbReference>